<dbReference type="KEGG" id="mfo:Metfor_2118"/>
<feature type="binding site" evidence="6">
    <location>
        <position position="144"/>
    </location>
    <ligand>
        <name>orotate</name>
        <dbReference type="ChEBI" id="CHEBI:30839"/>
    </ligand>
</feature>
<dbReference type="CDD" id="cd06223">
    <property type="entry name" value="PRTases_typeI"/>
    <property type="match status" value="1"/>
</dbReference>
<evidence type="ECO:0000313" key="8">
    <source>
        <dbReference type="EMBL" id="AGB03125.1"/>
    </source>
</evidence>
<dbReference type="HOGENOM" id="CLU_074878_2_1_2"/>
<protein>
    <recommendedName>
        <fullName evidence="2 6">Orotate phosphoribosyltransferase</fullName>
        <shortName evidence="6">OPRT</shortName>
        <shortName evidence="6">OPRTase</shortName>
        <ecNumber evidence="2 6">2.4.2.10</ecNumber>
    </recommendedName>
</protein>
<keyword evidence="4 6" id="KW-0808">Transferase</keyword>
<reference evidence="8 9" key="2">
    <citation type="journal article" date="2014" name="Genome Announc.">
        <title>Complete Genome Sequence of Methanoregula formicica SMSPT, a Mesophilic Hydrogenotrophic Methanogen Isolated from a Methanogenic Upflow Anaerobic Sludge Blanket Reactor.</title>
        <authorList>
            <person name="Yamamoto K."/>
            <person name="Tamaki H."/>
            <person name="Cadillo-Quiroz H."/>
            <person name="Imachi H."/>
            <person name="Kyrpides N."/>
            <person name="Woyke T."/>
            <person name="Goodwin L."/>
            <person name="Zinder S.H."/>
            <person name="Kamagata Y."/>
            <person name="Liu W.T."/>
        </authorList>
    </citation>
    <scope>NUCLEOTIDE SEQUENCE [LARGE SCALE GENOMIC DNA]</scope>
    <source>
        <strain evidence="9">DSM 22288 / NBRC 105244 / SMSP</strain>
    </source>
</reference>
<sequence length="171" mass="17872">MVNNALAEMLIRFKAIEFGDFTLASGAKSTYYVDVKTAVTRPELLSAVAESVASAYDFDVVAGVAVGGVPLCVATSIAKKKPYAIIRAAEKDHGKKSLVIGDVKDKNVLLVEDVTTSGGSALHGINVLRAAGARADRVVTVVDREQGAGALLAAHGVTILPLVRISELLNR</sequence>
<comment type="similarity">
    <text evidence="6">Belongs to the purine/pyrimidine phosphoribosyltransferase family. PyrE subfamily.</text>
</comment>
<dbReference type="InParanoid" id="L0HGI5"/>
<name>L0HGI5_METFS</name>
<dbReference type="UniPathway" id="UPA00070">
    <property type="reaction ID" value="UER00119"/>
</dbReference>
<dbReference type="RefSeq" id="WP_015286088.1">
    <property type="nucleotide sequence ID" value="NC_019943.1"/>
</dbReference>
<keyword evidence="6" id="KW-0460">Magnesium</keyword>
<evidence type="ECO:0000259" key="7">
    <source>
        <dbReference type="Pfam" id="PF00156"/>
    </source>
</evidence>
<dbReference type="AlphaFoldDB" id="L0HGI5"/>
<gene>
    <name evidence="6" type="primary">pyrE</name>
    <name evidence="8" type="ordered locus">Metfor_2118</name>
</gene>
<keyword evidence="3 6" id="KW-0328">Glycosyltransferase</keyword>
<feature type="domain" description="Phosphoribosyltransferase" evidence="7">
    <location>
        <begin position="55"/>
        <end position="149"/>
    </location>
</feature>
<dbReference type="NCBIfam" id="TIGR00336">
    <property type="entry name" value="pyrE"/>
    <property type="match status" value="1"/>
</dbReference>
<dbReference type="EMBL" id="CP003167">
    <property type="protein sequence ID" value="AGB03125.1"/>
    <property type="molecule type" value="Genomic_DNA"/>
</dbReference>
<feature type="binding site" evidence="6">
    <location>
        <position position="87"/>
    </location>
    <ligand>
        <name>5-phospho-alpha-D-ribose 1-diphosphate</name>
        <dbReference type="ChEBI" id="CHEBI:58017"/>
        <note>ligand shared between dimeric partners</note>
    </ligand>
</feature>
<accession>L0HGI5</accession>
<evidence type="ECO:0000256" key="2">
    <source>
        <dbReference type="ARBA" id="ARBA00011971"/>
    </source>
</evidence>
<feature type="binding site" evidence="6">
    <location>
        <position position="93"/>
    </location>
    <ligand>
        <name>5-phospho-alpha-D-ribose 1-diphosphate</name>
        <dbReference type="ChEBI" id="CHEBI:58017"/>
        <note>ligand shared between dimeric partners</note>
    </ligand>
</feature>
<dbReference type="FunCoup" id="L0HGI5">
    <property type="interactions" value="129"/>
</dbReference>
<evidence type="ECO:0000313" key="9">
    <source>
        <dbReference type="Proteomes" id="UP000010824"/>
    </source>
</evidence>
<dbReference type="HAMAP" id="MF_01208">
    <property type="entry name" value="PyrE"/>
    <property type="match status" value="1"/>
</dbReference>
<evidence type="ECO:0000256" key="5">
    <source>
        <dbReference type="ARBA" id="ARBA00022975"/>
    </source>
</evidence>
<dbReference type="Gene3D" id="3.40.50.2020">
    <property type="match status" value="1"/>
</dbReference>
<keyword evidence="9" id="KW-1185">Reference proteome</keyword>
<dbReference type="OrthoDB" id="9089at2157"/>
<dbReference type="SUPFAM" id="SSF53271">
    <property type="entry name" value="PRTase-like"/>
    <property type="match status" value="1"/>
</dbReference>
<keyword evidence="5 6" id="KW-0665">Pyrimidine biosynthesis</keyword>
<proteinExistence type="inferred from homology"/>
<feature type="binding site" evidence="6">
    <location>
        <position position="116"/>
    </location>
    <ligand>
        <name>orotate</name>
        <dbReference type="ChEBI" id="CHEBI:30839"/>
    </ligand>
</feature>
<comment type="subunit">
    <text evidence="6">Homodimer.</text>
</comment>
<dbReference type="GO" id="GO:0019856">
    <property type="term" value="P:pyrimidine nucleobase biosynthetic process"/>
    <property type="evidence" value="ECO:0007669"/>
    <property type="project" value="TreeGrafter"/>
</dbReference>
<dbReference type="Proteomes" id="UP000010824">
    <property type="component" value="Chromosome"/>
</dbReference>
<dbReference type="Pfam" id="PF00156">
    <property type="entry name" value="Pribosyltran"/>
    <property type="match status" value="1"/>
</dbReference>
<dbReference type="InterPro" id="IPR029057">
    <property type="entry name" value="PRTase-like"/>
</dbReference>
<evidence type="ECO:0000256" key="3">
    <source>
        <dbReference type="ARBA" id="ARBA00022676"/>
    </source>
</evidence>
<reference evidence="9" key="1">
    <citation type="submission" date="2011-12" db="EMBL/GenBank/DDBJ databases">
        <title>Complete sequence of Methanoregula formicicum SMSP.</title>
        <authorList>
            <person name="Lucas S."/>
            <person name="Han J."/>
            <person name="Lapidus A."/>
            <person name="Cheng J.-F."/>
            <person name="Goodwin L."/>
            <person name="Pitluck S."/>
            <person name="Peters L."/>
            <person name="Ovchinnikova G."/>
            <person name="Teshima H."/>
            <person name="Detter J.C."/>
            <person name="Han C."/>
            <person name="Tapia R."/>
            <person name="Land M."/>
            <person name="Hauser L."/>
            <person name="Kyrpides N."/>
            <person name="Ivanova N."/>
            <person name="Pagani I."/>
            <person name="Imachi H."/>
            <person name="Tamaki H."/>
            <person name="Sekiguchi Y."/>
            <person name="Kamagata Y."/>
            <person name="Cadillo-Quiroz H."/>
            <person name="Zinder S."/>
            <person name="Liu W.-T."/>
            <person name="Woyke T."/>
        </authorList>
    </citation>
    <scope>NUCLEOTIDE SEQUENCE [LARGE SCALE GENOMIC DNA]</scope>
    <source>
        <strain evidence="9">DSM 22288 / NBRC 105244 / SMSP</strain>
    </source>
</reference>
<dbReference type="GeneID" id="14309510"/>
<evidence type="ECO:0000256" key="1">
    <source>
        <dbReference type="ARBA" id="ARBA00004889"/>
    </source>
</evidence>
<evidence type="ECO:0000256" key="6">
    <source>
        <dbReference type="HAMAP-Rule" id="MF_01208"/>
    </source>
</evidence>
<organism evidence="8 9">
    <name type="scientific">Methanoregula formicica (strain DSM 22288 / NBRC 105244 / SMSP)</name>
    <dbReference type="NCBI Taxonomy" id="593750"/>
    <lineage>
        <taxon>Archaea</taxon>
        <taxon>Methanobacteriati</taxon>
        <taxon>Methanobacteriota</taxon>
        <taxon>Stenosarchaea group</taxon>
        <taxon>Methanomicrobia</taxon>
        <taxon>Methanomicrobiales</taxon>
        <taxon>Methanoregulaceae</taxon>
        <taxon>Methanoregula</taxon>
    </lineage>
</organism>
<comment type="catalytic activity">
    <reaction evidence="6">
        <text>orotidine 5'-phosphate + diphosphate = orotate + 5-phospho-alpha-D-ribose 1-diphosphate</text>
        <dbReference type="Rhea" id="RHEA:10380"/>
        <dbReference type="ChEBI" id="CHEBI:30839"/>
        <dbReference type="ChEBI" id="CHEBI:33019"/>
        <dbReference type="ChEBI" id="CHEBI:57538"/>
        <dbReference type="ChEBI" id="CHEBI:58017"/>
        <dbReference type="EC" id="2.4.2.10"/>
    </reaction>
</comment>
<dbReference type="InterPro" id="IPR023031">
    <property type="entry name" value="OPRT"/>
</dbReference>
<dbReference type="GO" id="GO:0000287">
    <property type="term" value="F:magnesium ion binding"/>
    <property type="evidence" value="ECO:0007669"/>
    <property type="project" value="UniProtKB-UniRule"/>
</dbReference>
<feature type="binding site" description="in other chain" evidence="6">
    <location>
        <begin position="112"/>
        <end position="120"/>
    </location>
    <ligand>
        <name>5-phospho-alpha-D-ribose 1-diphosphate</name>
        <dbReference type="ChEBI" id="CHEBI:58017"/>
        <note>ligand shared between dimeric partners</note>
    </ligand>
</feature>
<feature type="binding site" evidence="6">
    <location>
        <position position="91"/>
    </location>
    <ligand>
        <name>5-phospho-alpha-D-ribose 1-diphosphate</name>
        <dbReference type="ChEBI" id="CHEBI:58017"/>
        <note>ligand shared between dimeric partners</note>
    </ligand>
</feature>
<comment type="caution">
    <text evidence="6">Lacks conserved residue(s) required for the propagation of feature annotation.</text>
</comment>
<comment type="pathway">
    <text evidence="1 6">Pyrimidine metabolism; UMP biosynthesis via de novo pathway; UMP from orotate: step 1/2.</text>
</comment>
<dbReference type="InterPro" id="IPR004467">
    <property type="entry name" value="Or_phspho_trans_dom"/>
</dbReference>
<dbReference type="GO" id="GO:0044205">
    <property type="term" value="P:'de novo' UMP biosynthetic process"/>
    <property type="evidence" value="ECO:0007669"/>
    <property type="project" value="UniProtKB-UniRule"/>
</dbReference>
<dbReference type="InterPro" id="IPR000836">
    <property type="entry name" value="PRTase_dom"/>
</dbReference>
<comment type="function">
    <text evidence="6">Catalyzes the transfer of a ribosyl phosphate group from 5-phosphoribose 1-diphosphate to orotate, leading to the formation of orotidine monophosphate (OMP).</text>
</comment>
<evidence type="ECO:0000256" key="4">
    <source>
        <dbReference type="ARBA" id="ARBA00022679"/>
    </source>
</evidence>
<dbReference type="eggNOG" id="arCOG00029">
    <property type="taxonomic scope" value="Archaea"/>
</dbReference>
<comment type="cofactor">
    <cofactor evidence="6">
        <name>Mg(2+)</name>
        <dbReference type="ChEBI" id="CHEBI:18420"/>
    </cofactor>
</comment>
<dbReference type="STRING" id="593750.Metfor_2118"/>
<dbReference type="GO" id="GO:0004588">
    <property type="term" value="F:orotate phosphoribosyltransferase activity"/>
    <property type="evidence" value="ECO:0007669"/>
    <property type="project" value="UniProtKB-UniRule"/>
</dbReference>
<dbReference type="EC" id="2.4.2.10" evidence="2 6"/>
<dbReference type="PANTHER" id="PTHR19278:SF9">
    <property type="entry name" value="URIDINE 5'-MONOPHOSPHATE SYNTHASE"/>
    <property type="match status" value="1"/>
</dbReference>
<dbReference type="PANTHER" id="PTHR19278">
    <property type="entry name" value="OROTATE PHOSPHORIBOSYLTRANSFERASE"/>
    <property type="match status" value="1"/>
</dbReference>